<reference evidence="1" key="1">
    <citation type="journal article" date="2019" name="Sci. Rep.">
        <title>Draft genome of Tanacetum cinerariifolium, the natural source of mosquito coil.</title>
        <authorList>
            <person name="Yamashiro T."/>
            <person name="Shiraishi A."/>
            <person name="Satake H."/>
            <person name="Nakayama K."/>
        </authorList>
    </citation>
    <scope>NUCLEOTIDE SEQUENCE</scope>
</reference>
<organism evidence="1">
    <name type="scientific">Tanacetum cinerariifolium</name>
    <name type="common">Dalmatian daisy</name>
    <name type="synonym">Chrysanthemum cinerariifolium</name>
    <dbReference type="NCBI Taxonomy" id="118510"/>
    <lineage>
        <taxon>Eukaryota</taxon>
        <taxon>Viridiplantae</taxon>
        <taxon>Streptophyta</taxon>
        <taxon>Embryophyta</taxon>
        <taxon>Tracheophyta</taxon>
        <taxon>Spermatophyta</taxon>
        <taxon>Magnoliopsida</taxon>
        <taxon>eudicotyledons</taxon>
        <taxon>Gunneridae</taxon>
        <taxon>Pentapetalae</taxon>
        <taxon>asterids</taxon>
        <taxon>campanulids</taxon>
        <taxon>Asterales</taxon>
        <taxon>Asteraceae</taxon>
        <taxon>Asteroideae</taxon>
        <taxon>Anthemideae</taxon>
        <taxon>Anthemidinae</taxon>
        <taxon>Tanacetum</taxon>
    </lineage>
</organism>
<protein>
    <submittedName>
        <fullName evidence="1">Uncharacterized protein</fullName>
    </submittedName>
</protein>
<dbReference type="EMBL" id="BKCJ010000225">
    <property type="protein sequence ID" value="GEU31167.1"/>
    <property type="molecule type" value="Genomic_DNA"/>
</dbReference>
<dbReference type="AlphaFoldDB" id="A0A6L2J3U2"/>
<feature type="non-terminal residue" evidence="1">
    <location>
        <position position="96"/>
    </location>
</feature>
<comment type="caution">
    <text evidence="1">The sequence shown here is derived from an EMBL/GenBank/DDBJ whole genome shotgun (WGS) entry which is preliminary data.</text>
</comment>
<name>A0A6L2J3U2_TANCI</name>
<accession>A0A6L2J3U2</accession>
<proteinExistence type="predicted"/>
<gene>
    <name evidence="1" type="ORF">Tci_003145</name>
</gene>
<sequence length="96" mass="10539">MPVRATGTHEYVKRRRSVGSLVSRDASVDNGAASSVTPKGWDCLLSTRTKGIKAPSSFYLRFILGDEDTIAFGRITSMLKKPMKNGIGAYSIRKMQ</sequence>
<evidence type="ECO:0000313" key="1">
    <source>
        <dbReference type="EMBL" id="GEU31167.1"/>
    </source>
</evidence>